<reference evidence="3" key="3">
    <citation type="submission" date="2025-08" db="UniProtKB">
        <authorList>
            <consortium name="RefSeq"/>
        </authorList>
    </citation>
    <scope>IDENTIFICATION</scope>
    <source>
        <strain evidence="3">NI907</strain>
    </source>
</reference>
<protein>
    <recommendedName>
        <fullName evidence="1">Carrier domain-containing protein</fullName>
    </recommendedName>
</protein>
<name>A0A6P8AN88_PYRGI</name>
<dbReference type="Pfam" id="PF00975">
    <property type="entry name" value="Thioesterase"/>
    <property type="match status" value="1"/>
</dbReference>
<dbReference type="InterPro" id="IPR029058">
    <property type="entry name" value="AB_hydrolase_fold"/>
</dbReference>
<dbReference type="Proteomes" id="UP000515153">
    <property type="component" value="Chromosome V"/>
</dbReference>
<dbReference type="InterPro" id="IPR001031">
    <property type="entry name" value="Thioesterase"/>
</dbReference>
<dbReference type="AlphaFoldDB" id="A0A6P8AN88"/>
<dbReference type="RefSeq" id="XP_030976361.1">
    <property type="nucleotide sequence ID" value="XM_031131770.1"/>
</dbReference>
<feature type="domain" description="Carrier" evidence="1">
    <location>
        <begin position="7"/>
        <end position="88"/>
    </location>
</feature>
<dbReference type="InterPro" id="IPR009081">
    <property type="entry name" value="PP-bd_ACP"/>
</dbReference>
<reference evidence="2 3" key="1">
    <citation type="journal article" date="2019" name="Mol. Biol. Evol.">
        <title>Blast fungal genomes show frequent chromosomal changes, gene gains and losses, and effector gene turnover.</title>
        <authorList>
            <person name="Gomez Luciano L.B."/>
            <person name="Jason Tsai I."/>
            <person name="Chuma I."/>
            <person name="Tosa Y."/>
            <person name="Chen Y.H."/>
            <person name="Li J.Y."/>
            <person name="Li M.Y."/>
            <person name="Jade Lu M.Y."/>
            <person name="Nakayashiki H."/>
            <person name="Li W.H."/>
        </authorList>
    </citation>
    <scope>NUCLEOTIDE SEQUENCE [LARGE SCALE GENOMIC DNA]</scope>
    <source>
        <strain evidence="2 3">NI907</strain>
    </source>
</reference>
<sequence length="367" mass="41033">MSEVGRQIILECLQETWSFKGGEKAPPHIDPDTDLLQHLTNGGLDSRGMLLLKAALEAKLELQAPLPVTALMSARTIHELEKEIFRASVASSKSLILPFSAHGSKTALFLFPPGGGELHCWIELVRFLPDRPIYGLRLRGLQEGEANFETMQDTVETFIREMKQVVPRGPYALLGMCFGGNVAFEVAKALEAGGDEVVFIGGVDNAPHLGAGHMSFDSMRFFIVDLLSTRGLLTAEEANKTKENLKDANLSEFPQLIMRRFRTRLEAAGITRQRLEAWHQVFVGTGRIAQDYVPEGTVSKYTSFWATPLPEWGISKDEWEKRVMGWSALARISSFHFIPGDHYTALTRKHIDVFQSTFNEELKLCEN</sequence>
<evidence type="ECO:0000259" key="1">
    <source>
        <dbReference type="PROSITE" id="PS50075"/>
    </source>
</evidence>
<keyword evidence="2" id="KW-1185">Reference proteome</keyword>
<reference evidence="3" key="2">
    <citation type="submission" date="2019-10" db="EMBL/GenBank/DDBJ databases">
        <authorList>
            <consortium name="NCBI Genome Project"/>
        </authorList>
    </citation>
    <scope>NUCLEOTIDE SEQUENCE</scope>
    <source>
        <strain evidence="3">NI907</strain>
    </source>
</reference>
<dbReference type="GeneID" id="41966675"/>
<dbReference type="PROSITE" id="PS50075">
    <property type="entry name" value="CARRIER"/>
    <property type="match status" value="1"/>
</dbReference>
<organism evidence="2 3">
    <name type="scientific">Pyricularia grisea</name>
    <name type="common">Crabgrass-specific blast fungus</name>
    <name type="synonym">Magnaporthe grisea</name>
    <dbReference type="NCBI Taxonomy" id="148305"/>
    <lineage>
        <taxon>Eukaryota</taxon>
        <taxon>Fungi</taxon>
        <taxon>Dikarya</taxon>
        <taxon>Ascomycota</taxon>
        <taxon>Pezizomycotina</taxon>
        <taxon>Sordariomycetes</taxon>
        <taxon>Sordariomycetidae</taxon>
        <taxon>Magnaporthales</taxon>
        <taxon>Pyriculariaceae</taxon>
        <taxon>Pyricularia</taxon>
    </lineage>
</organism>
<evidence type="ECO:0000313" key="3">
    <source>
        <dbReference type="RefSeq" id="XP_030976361.1"/>
    </source>
</evidence>
<dbReference type="KEGG" id="pgri:PgNI_11806"/>
<dbReference type="Gene3D" id="3.40.50.1820">
    <property type="entry name" value="alpha/beta hydrolase"/>
    <property type="match status" value="1"/>
</dbReference>
<accession>A0A6P8AN88</accession>
<gene>
    <name evidence="3" type="ORF">PgNI_11806</name>
</gene>
<dbReference type="SUPFAM" id="SSF53474">
    <property type="entry name" value="alpha/beta-Hydrolases"/>
    <property type="match status" value="1"/>
</dbReference>
<evidence type="ECO:0000313" key="2">
    <source>
        <dbReference type="Proteomes" id="UP000515153"/>
    </source>
</evidence>
<proteinExistence type="predicted"/>